<dbReference type="Proteomes" id="UP000886998">
    <property type="component" value="Unassembled WGS sequence"/>
</dbReference>
<comment type="caution">
    <text evidence="1">The sequence shown here is derived from an EMBL/GenBank/DDBJ whole genome shotgun (WGS) entry which is preliminary data.</text>
</comment>
<evidence type="ECO:0000313" key="2">
    <source>
        <dbReference type="Proteomes" id="UP000886998"/>
    </source>
</evidence>
<dbReference type="OrthoDB" id="10652461at2759"/>
<name>A0A8X6IH77_9ARAC</name>
<organism evidence="1 2">
    <name type="scientific">Trichonephila inaurata madagascariensis</name>
    <dbReference type="NCBI Taxonomy" id="2747483"/>
    <lineage>
        <taxon>Eukaryota</taxon>
        <taxon>Metazoa</taxon>
        <taxon>Ecdysozoa</taxon>
        <taxon>Arthropoda</taxon>
        <taxon>Chelicerata</taxon>
        <taxon>Arachnida</taxon>
        <taxon>Araneae</taxon>
        <taxon>Araneomorphae</taxon>
        <taxon>Entelegynae</taxon>
        <taxon>Araneoidea</taxon>
        <taxon>Nephilidae</taxon>
        <taxon>Trichonephila</taxon>
        <taxon>Trichonephila inaurata</taxon>
    </lineage>
</organism>
<gene>
    <name evidence="1" type="ORF">TNIN_196611</name>
</gene>
<dbReference type="EMBL" id="BMAV01025904">
    <property type="protein sequence ID" value="GFS45795.1"/>
    <property type="molecule type" value="Genomic_DNA"/>
</dbReference>
<accession>A0A8X6IH77</accession>
<evidence type="ECO:0000313" key="1">
    <source>
        <dbReference type="EMBL" id="GFS45795.1"/>
    </source>
</evidence>
<keyword evidence="2" id="KW-1185">Reference proteome</keyword>
<dbReference type="AlphaFoldDB" id="A0A8X6IH77"/>
<protein>
    <submittedName>
        <fullName evidence="1">Uncharacterized protein</fullName>
    </submittedName>
</protein>
<sequence length="167" mass="18889">MLLHNKFQSTNNKLSDLFCQNNKPPGIEYVYQNVSLQRVLKSHSHFKDSFNSRAVGGIGVGTILRCYNTKQNTLFTPPYTLGTRCSGVSSKLFWAFELAAILYQRERDMTTVRVMDYLTLPVRTLVEVVSRLMWSPDTIGCSFNSFASVAIGRFLFSSSLPLWSSDP</sequence>
<reference evidence="1" key="1">
    <citation type="submission" date="2020-08" db="EMBL/GenBank/DDBJ databases">
        <title>Multicomponent nature underlies the extraordinary mechanical properties of spider dragline silk.</title>
        <authorList>
            <person name="Kono N."/>
            <person name="Nakamura H."/>
            <person name="Mori M."/>
            <person name="Yoshida Y."/>
            <person name="Ohtoshi R."/>
            <person name="Malay A.D."/>
            <person name="Moran D.A.P."/>
            <person name="Tomita M."/>
            <person name="Numata K."/>
            <person name="Arakawa K."/>
        </authorList>
    </citation>
    <scope>NUCLEOTIDE SEQUENCE</scope>
</reference>
<proteinExistence type="predicted"/>